<accession>A0A8T2Q319</accession>
<evidence type="ECO:0000313" key="5">
    <source>
        <dbReference type="EMBL" id="KAH7278282.1"/>
    </source>
</evidence>
<dbReference type="FunFam" id="2.60.34.20:FF:000001">
    <property type="entry name" value="protein AAR2 homolog"/>
    <property type="match status" value="1"/>
</dbReference>
<dbReference type="CDD" id="cd13777">
    <property type="entry name" value="Aar2_N"/>
    <property type="match status" value="1"/>
</dbReference>
<evidence type="ECO:0000256" key="1">
    <source>
        <dbReference type="ARBA" id="ARBA00006281"/>
    </source>
</evidence>
<evidence type="ECO:0000259" key="4">
    <source>
        <dbReference type="Pfam" id="PF20981"/>
    </source>
</evidence>
<sequence length="489" mass="55087">MPSSSEGVEDKPPYVVNVDPSDALELVKHGASLLILDMPEYSVLGLDLDMLSVGPLFKGIKMIPPGPHFVYYSPVSRHGPNQPFITGFFINPKPADVIVRRWGPHSELLIKISDPDEEERYQNSVRNLMLFDRHLGPYNLQHYHIWKRLTSCISSEVIERLEPVAGNISVMHEAEFADRLPQTTAERQLNQRLAEQREFLLNKKIATEVLAMKKAVCGSTVLDKSYEGNVHAITSTRADSLSNEHVNVDENTEMDVERSSDSSPKFGKAQVDTEENFGVNTSGQQASGRCFYTRLPQLVRRRGISGPELTMLNVDKSAELEHLLEKQYGGYENGLLGELQFSFIAFLMGQSLESFSQWKSIVCLMLSCDEAPLSKRTKLFVRFLEVVCFQLQTGLRGSGLSNMDAAFADSLMDNSWFSEDTLLQSRFREFHQLVVETHPVDGDLLKQTRKLKVILESAVGWNFVNRDGDMGDDEYAPVIVPERELSSFC</sequence>
<organism evidence="5 6">
    <name type="scientific">Ceratopteris richardii</name>
    <name type="common">Triangle waterfern</name>
    <dbReference type="NCBI Taxonomy" id="49495"/>
    <lineage>
        <taxon>Eukaryota</taxon>
        <taxon>Viridiplantae</taxon>
        <taxon>Streptophyta</taxon>
        <taxon>Embryophyta</taxon>
        <taxon>Tracheophyta</taxon>
        <taxon>Polypodiopsida</taxon>
        <taxon>Polypodiidae</taxon>
        <taxon>Polypodiales</taxon>
        <taxon>Pteridineae</taxon>
        <taxon>Pteridaceae</taxon>
        <taxon>Parkerioideae</taxon>
        <taxon>Ceratopteris</taxon>
    </lineage>
</organism>
<dbReference type="GO" id="GO:0000244">
    <property type="term" value="P:spliceosomal tri-snRNP complex assembly"/>
    <property type="evidence" value="ECO:0007669"/>
    <property type="project" value="TreeGrafter"/>
</dbReference>
<dbReference type="OMA" id="VWQSGGL"/>
<dbReference type="PANTHER" id="PTHR12689:SF4">
    <property type="entry name" value="PROTEIN AAR2 HOMOLOG"/>
    <property type="match status" value="1"/>
</dbReference>
<evidence type="ECO:0000259" key="3">
    <source>
        <dbReference type="Pfam" id="PF05282"/>
    </source>
</evidence>
<name>A0A8T2Q319_CERRI</name>
<feature type="domain" description="AAR2 N-terminal" evidence="4">
    <location>
        <begin position="30"/>
        <end position="163"/>
    </location>
</feature>
<comment type="similarity">
    <text evidence="1">Belongs to the AAR2 family.</text>
</comment>
<dbReference type="InterPro" id="IPR038514">
    <property type="entry name" value="AAR2_C_sf"/>
</dbReference>
<dbReference type="InterPro" id="IPR033647">
    <property type="entry name" value="Aar2_N"/>
</dbReference>
<evidence type="ECO:0000256" key="2">
    <source>
        <dbReference type="SAM" id="MobiDB-lite"/>
    </source>
</evidence>
<dbReference type="Gene3D" id="1.25.40.550">
    <property type="entry name" value="Aar2, C-terminal domain-like"/>
    <property type="match status" value="1"/>
</dbReference>
<protein>
    <submittedName>
        <fullName evidence="5">Uncharacterized protein</fullName>
    </submittedName>
</protein>
<dbReference type="CDD" id="cd13778">
    <property type="entry name" value="Aar2_C"/>
    <property type="match status" value="1"/>
</dbReference>
<reference evidence="5" key="1">
    <citation type="submission" date="2021-08" db="EMBL/GenBank/DDBJ databases">
        <title>WGS assembly of Ceratopteris richardii.</title>
        <authorList>
            <person name="Marchant D.B."/>
            <person name="Chen G."/>
            <person name="Jenkins J."/>
            <person name="Shu S."/>
            <person name="Leebens-Mack J."/>
            <person name="Grimwood J."/>
            <person name="Schmutz J."/>
            <person name="Soltis P."/>
            <person name="Soltis D."/>
            <person name="Chen Z.-H."/>
        </authorList>
    </citation>
    <scope>NUCLEOTIDE SEQUENCE</scope>
    <source>
        <strain evidence="5">Whitten #5841</strain>
        <tissue evidence="5">Leaf</tissue>
    </source>
</reference>
<dbReference type="PANTHER" id="PTHR12689">
    <property type="entry name" value="A1 CISTRON SPLICING FACTOR AAR2-RELATED"/>
    <property type="match status" value="1"/>
</dbReference>
<dbReference type="OrthoDB" id="201752at2759"/>
<dbReference type="InterPro" id="IPR038516">
    <property type="entry name" value="AAR2_N_sf"/>
</dbReference>
<dbReference type="Gene3D" id="2.60.34.20">
    <property type="match status" value="1"/>
</dbReference>
<feature type="region of interest" description="Disordered" evidence="2">
    <location>
        <begin position="241"/>
        <end position="282"/>
    </location>
</feature>
<dbReference type="InterPro" id="IPR033648">
    <property type="entry name" value="AAR2_C"/>
</dbReference>
<dbReference type="Proteomes" id="UP000825935">
    <property type="component" value="Chromosome 38"/>
</dbReference>
<gene>
    <name evidence="5" type="ORF">KP509_38G034000</name>
</gene>
<comment type="caution">
    <text evidence="5">The sequence shown here is derived from an EMBL/GenBank/DDBJ whole genome shotgun (WGS) entry which is preliminary data.</text>
</comment>
<dbReference type="Pfam" id="PF20981">
    <property type="entry name" value="AAR2_1st"/>
    <property type="match status" value="1"/>
</dbReference>
<dbReference type="FunFam" id="1.25.40.550:FF:000002">
    <property type="entry name" value="AAR2 protein family"/>
    <property type="match status" value="1"/>
</dbReference>
<evidence type="ECO:0000313" key="6">
    <source>
        <dbReference type="Proteomes" id="UP000825935"/>
    </source>
</evidence>
<dbReference type="Pfam" id="PF05282">
    <property type="entry name" value="AAR2"/>
    <property type="match status" value="1"/>
</dbReference>
<dbReference type="AlphaFoldDB" id="A0A8T2Q319"/>
<dbReference type="EMBL" id="CM035443">
    <property type="protein sequence ID" value="KAH7278282.1"/>
    <property type="molecule type" value="Genomic_DNA"/>
</dbReference>
<proteinExistence type="inferred from homology"/>
<feature type="domain" description="AAR2 C-terminal" evidence="3">
    <location>
        <begin position="292"/>
        <end position="463"/>
    </location>
</feature>
<keyword evidence="6" id="KW-1185">Reference proteome</keyword>
<dbReference type="InterPro" id="IPR007946">
    <property type="entry name" value="AAR2"/>
</dbReference>